<dbReference type="Proteomes" id="UP001431209">
    <property type="component" value="Unassembled WGS sequence"/>
</dbReference>
<dbReference type="GO" id="GO:0016491">
    <property type="term" value="F:oxidoreductase activity"/>
    <property type="evidence" value="ECO:0007669"/>
    <property type="project" value="UniProtKB-KW"/>
</dbReference>
<gene>
    <name evidence="3" type="ORF">AKO1_014539</name>
</gene>
<dbReference type="SUPFAM" id="SSF51735">
    <property type="entry name" value="NAD(P)-binding Rossmann-fold domains"/>
    <property type="match status" value="1"/>
</dbReference>
<dbReference type="InterPro" id="IPR002347">
    <property type="entry name" value="SDR_fam"/>
</dbReference>
<dbReference type="InterPro" id="IPR036291">
    <property type="entry name" value="NAD(P)-bd_dom_sf"/>
</dbReference>
<sequence length="252" mass="27446">MSFDSIDLKGKNAIVTGASSGIGEGIAIALSKQGCNVALLARTKEKLDVVADKCRANGVTAYSIPTDLADKNSIDESINEVGKVFSTVHIFISNAGAGGEKVNSLDTKTKSGEDVVDMWERVMNTNLVNNMRITNRVLQLMKECQHGSIIAISSLAATMTGSNMSHYHASKWGLNGFLGSVYEDVREHGIKVCSIMPGFVNTPMVQDVQNVDFDKMIQIEDIVNGVLYVAKSPYNVCPTEIKYRPQYTPYKK</sequence>
<dbReference type="GO" id="GO:0016020">
    <property type="term" value="C:membrane"/>
    <property type="evidence" value="ECO:0007669"/>
    <property type="project" value="TreeGrafter"/>
</dbReference>
<dbReference type="Gene3D" id="3.40.50.720">
    <property type="entry name" value="NAD(P)-binding Rossmann-like Domain"/>
    <property type="match status" value="1"/>
</dbReference>
<comment type="similarity">
    <text evidence="1">Belongs to the short-chain dehydrogenases/reductases (SDR) family.</text>
</comment>
<keyword evidence="4" id="KW-1185">Reference proteome</keyword>
<name>A0AAW2Z158_9EUKA</name>
<keyword evidence="2" id="KW-0560">Oxidoreductase</keyword>
<dbReference type="EMBL" id="JAOPGA020000966">
    <property type="protein sequence ID" value="KAL0483528.1"/>
    <property type="molecule type" value="Genomic_DNA"/>
</dbReference>
<dbReference type="Pfam" id="PF00106">
    <property type="entry name" value="adh_short"/>
    <property type="match status" value="1"/>
</dbReference>
<accession>A0AAW2Z158</accession>
<comment type="caution">
    <text evidence="3">The sequence shown here is derived from an EMBL/GenBank/DDBJ whole genome shotgun (WGS) entry which is preliminary data.</text>
</comment>
<dbReference type="CDD" id="cd05233">
    <property type="entry name" value="SDR_c"/>
    <property type="match status" value="1"/>
</dbReference>
<protein>
    <submittedName>
        <fullName evidence="3">3-hydroxy acid dehydrogenase</fullName>
    </submittedName>
</protein>
<evidence type="ECO:0000313" key="4">
    <source>
        <dbReference type="Proteomes" id="UP001431209"/>
    </source>
</evidence>
<dbReference type="PANTHER" id="PTHR44196:SF1">
    <property type="entry name" value="DEHYDROGENASE_REDUCTASE SDR FAMILY MEMBER 7B"/>
    <property type="match status" value="1"/>
</dbReference>
<organism evidence="3 4">
    <name type="scientific">Acrasis kona</name>
    <dbReference type="NCBI Taxonomy" id="1008807"/>
    <lineage>
        <taxon>Eukaryota</taxon>
        <taxon>Discoba</taxon>
        <taxon>Heterolobosea</taxon>
        <taxon>Tetramitia</taxon>
        <taxon>Eutetramitia</taxon>
        <taxon>Acrasidae</taxon>
        <taxon>Acrasis</taxon>
    </lineage>
</organism>
<dbReference type="PRINTS" id="PR00081">
    <property type="entry name" value="GDHRDH"/>
</dbReference>
<proteinExistence type="inferred from homology"/>
<reference evidence="3 4" key="1">
    <citation type="submission" date="2024-03" db="EMBL/GenBank/DDBJ databases">
        <title>The Acrasis kona genome and developmental transcriptomes reveal deep origins of eukaryotic multicellular pathways.</title>
        <authorList>
            <person name="Sheikh S."/>
            <person name="Fu C.-J."/>
            <person name="Brown M.W."/>
            <person name="Baldauf S.L."/>
        </authorList>
    </citation>
    <scope>NUCLEOTIDE SEQUENCE [LARGE SCALE GENOMIC DNA]</scope>
    <source>
        <strain evidence="3 4">ATCC MYA-3509</strain>
    </source>
</reference>
<dbReference type="PANTHER" id="PTHR44196">
    <property type="entry name" value="DEHYDROGENASE/REDUCTASE SDR FAMILY MEMBER 7B"/>
    <property type="match status" value="1"/>
</dbReference>
<dbReference type="AlphaFoldDB" id="A0AAW2Z158"/>
<evidence type="ECO:0000313" key="3">
    <source>
        <dbReference type="EMBL" id="KAL0483528.1"/>
    </source>
</evidence>
<evidence type="ECO:0000256" key="2">
    <source>
        <dbReference type="ARBA" id="ARBA00023002"/>
    </source>
</evidence>
<evidence type="ECO:0000256" key="1">
    <source>
        <dbReference type="ARBA" id="ARBA00006484"/>
    </source>
</evidence>